<name>A0A554VD79_9FLAO</name>
<organism evidence="2 3">
    <name type="scientific">Aquimarina algiphila</name>
    <dbReference type="NCBI Taxonomy" id="2047982"/>
    <lineage>
        <taxon>Bacteria</taxon>
        <taxon>Pseudomonadati</taxon>
        <taxon>Bacteroidota</taxon>
        <taxon>Flavobacteriia</taxon>
        <taxon>Flavobacteriales</taxon>
        <taxon>Flavobacteriaceae</taxon>
        <taxon>Aquimarina</taxon>
    </lineage>
</organism>
<evidence type="ECO:0000313" key="2">
    <source>
        <dbReference type="EMBL" id="TSE04799.1"/>
    </source>
</evidence>
<dbReference type="Proteomes" id="UP000318833">
    <property type="component" value="Unassembled WGS sequence"/>
</dbReference>
<gene>
    <name evidence="2" type="ORF">FOF46_25175</name>
</gene>
<dbReference type="PROSITE" id="PS51257">
    <property type="entry name" value="PROKAR_LIPOPROTEIN"/>
    <property type="match status" value="1"/>
</dbReference>
<keyword evidence="3" id="KW-1185">Reference proteome</keyword>
<feature type="chain" id="PRO_5021895088" description="DUF4292 domain-containing protein" evidence="1">
    <location>
        <begin position="26"/>
        <end position="263"/>
    </location>
</feature>
<keyword evidence="1" id="KW-0732">Signal</keyword>
<evidence type="ECO:0008006" key="4">
    <source>
        <dbReference type="Google" id="ProtNLM"/>
    </source>
</evidence>
<evidence type="ECO:0000313" key="3">
    <source>
        <dbReference type="Proteomes" id="UP000318833"/>
    </source>
</evidence>
<dbReference type="OrthoDB" id="767719at2"/>
<comment type="caution">
    <text evidence="2">The sequence shown here is derived from an EMBL/GenBank/DDBJ whole genome shotgun (WGS) entry which is preliminary data.</text>
</comment>
<dbReference type="AlphaFoldDB" id="A0A554VD79"/>
<reference evidence="2 3" key="1">
    <citation type="submission" date="2019-07" db="EMBL/GenBank/DDBJ databases">
        <title>The draft genome sequence of Aquimarina algiphila M91.</title>
        <authorList>
            <person name="Meng X."/>
        </authorList>
    </citation>
    <scope>NUCLEOTIDE SEQUENCE [LARGE SCALE GENOMIC DNA]</scope>
    <source>
        <strain evidence="2 3">M91</strain>
    </source>
</reference>
<evidence type="ECO:0000256" key="1">
    <source>
        <dbReference type="SAM" id="SignalP"/>
    </source>
</evidence>
<proteinExistence type="predicted"/>
<sequence>MKKSRKTLLLLSLITALGCFGQSKAVFTPKTGKLIFKREINITDQKLVDSTFLNGSNKVLDAETKWFNKIMGIYKTDSTHSFSSQDSITRKAMDNFFNPNIMNSEVFLQGFEFKDSIIEVVVEKDNIKPIYRSTIKRKKGLKLLEKIDENDHRAKFSTYQDKYKYSPENNLVIEEYRDQTKIINGYNCFKIIVQQTQSFGRSKNVIVHYKYTMYGTKELQDKYHPIINFKSLLTKYYPLEIIITNDLVKGYEKVFSLKEVDLK</sequence>
<feature type="signal peptide" evidence="1">
    <location>
        <begin position="1"/>
        <end position="25"/>
    </location>
</feature>
<dbReference type="EMBL" id="VLNR01000072">
    <property type="protein sequence ID" value="TSE04799.1"/>
    <property type="molecule type" value="Genomic_DNA"/>
</dbReference>
<accession>A0A554VD79</accession>
<protein>
    <recommendedName>
        <fullName evidence="4">DUF4292 domain-containing protein</fullName>
    </recommendedName>
</protein>
<dbReference type="RefSeq" id="WP_143918374.1">
    <property type="nucleotide sequence ID" value="NZ_CANMIK010000074.1"/>
</dbReference>